<feature type="binding site" evidence="4">
    <location>
        <position position="119"/>
    </location>
    <ligand>
        <name>NAD(+)</name>
        <dbReference type="ChEBI" id="CHEBI:57540"/>
    </ligand>
</feature>
<reference evidence="6 7" key="1">
    <citation type="submission" date="2021-06" db="EMBL/GenBank/DDBJ databases">
        <authorList>
            <person name="Sun Q."/>
            <person name="Li D."/>
        </authorList>
    </citation>
    <scope>NUCLEOTIDE SEQUENCE [LARGE SCALE GENOMIC DNA]</scope>
    <source>
        <strain evidence="6 7">N19</strain>
    </source>
</reference>
<name>A0ABS6DXW6_9FIRM</name>
<dbReference type="GO" id="GO:0004399">
    <property type="term" value="F:histidinol dehydrogenase activity"/>
    <property type="evidence" value="ECO:0007669"/>
    <property type="project" value="UniProtKB-EC"/>
</dbReference>
<feature type="active site" description="Proton acceptor" evidence="4">
    <location>
        <position position="318"/>
    </location>
</feature>
<organism evidence="6 7">
    <name type="scientific">Intestinibacter bartlettii</name>
    <dbReference type="NCBI Taxonomy" id="261299"/>
    <lineage>
        <taxon>Bacteria</taxon>
        <taxon>Bacillati</taxon>
        <taxon>Bacillota</taxon>
        <taxon>Clostridia</taxon>
        <taxon>Peptostreptococcales</taxon>
        <taxon>Peptostreptococcaceae</taxon>
        <taxon>Intestinibacter</taxon>
    </lineage>
</organism>
<comment type="function">
    <text evidence="4">Catalyzes the sequential NAD-dependent oxidations of L-histidinol to L-histidinaldehyde and then to L-histidine.</text>
</comment>
<dbReference type="PROSITE" id="PS00611">
    <property type="entry name" value="HISOL_DEHYDROGENASE"/>
    <property type="match status" value="1"/>
</dbReference>
<feature type="binding site" evidence="4">
    <location>
        <position position="253"/>
    </location>
    <ligand>
        <name>substrate</name>
    </ligand>
</feature>
<feature type="binding site" evidence="4">
    <location>
        <position position="228"/>
    </location>
    <ligand>
        <name>substrate</name>
    </ligand>
</feature>
<feature type="binding site" evidence="4">
    <location>
        <position position="182"/>
    </location>
    <ligand>
        <name>NAD(+)</name>
        <dbReference type="ChEBI" id="CHEBI:57540"/>
    </ligand>
</feature>
<dbReference type="InterPro" id="IPR012131">
    <property type="entry name" value="Hstdl_DH"/>
</dbReference>
<feature type="binding site" evidence="4">
    <location>
        <position position="411"/>
    </location>
    <ligand>
        <name>Zn(2+)</name>
        <dbReference type="ChEBI" id="CHEBI:29105"/>
    </ligand>
</feature>
<comment type="pathway">
    <text evidence="4">Amino-acid biosynthesis; L-histidine biosynthesis; L-histidine from 5-phospho-alpha-D-ribose 1-diphosphate: step 9/9.</text>
</comment>
<feature type="binding site" evidence="4">
    <location>
        <position position="352"/>
    </location>
    <ligand>
        <name>substrate</name>
    </ligand>
</feature>
<dbReference type="CDD" id="cd06572">
    <property type="entry name" value="Histidinol_dh"/>
    <property type="match status" value="1"/>
</dbReference>
<dbReference type="PIRSF" id="PIRSF000099">
    <property type="entry name" value="Histidinol_dh"/>
    <property type="match status" value="1"/>
</dbReference>
<dbReference type="EMBL" id="JAHLOQ010000023">
    <property type="protein sequence ID" value="MBU5336590.1"/>
    <property type="molecule type" value="Genomic_DNA"/>
</dbReference>
<feature type="binding site" evidence="4">
    <location>
        <position position="205"/>
    </location>
    <ligand>
        <name>NAD(+)</name>
        <dbReference type="ChEBI" id="CHEBI:57540"/>
    </ligand>
</feature>
<feature type="active site" description="Proton acceptor" evidence="4">
    <location>
        <position position="319"/>
    </location>
</feature>
<evidence type="ECO:0000313" key="6">
    <source>
        <dbReference type="EMBL" id="MBU5336590.1"/>
    </source>
</evidence>
<keyword evidence="1 4" id="KW-0479">Metal-binding</keyword>
<keyword evidence="7" id="KW-1185">Reference proteome</keyword>
<accession>A0ABS6DXW6</accession>
<comment type="caution">
    <text evidence="6">The sequence shown here is derived from an EMBL/GenBank/DDBJ whole genome shotgun (WGS) entry which is preliminary data.</text>
</comment>
<evidence type="ECO:0000256" key="5">
    <source>
        <dbReference type="PIRNR" id="PIRNR000099"/>
    </source>
</evidence>
<feature type="binding site" evidence="4">
    <location>
        <position position="250"/>
    </location>
    <ligand>
        <name>Zn(2+)</name>
        <dbReference type="ChEBI" id="CHEBI:29105"/>
    </ligand>
</feature>
<feature type="binding site" evidence="4">
    <location>
        <position position="352"/>
    </location>
    <ligand>
        <name>Zn(2+)</name>
        <dbReference type="ChEBI" id="CHEBI:29105"/>
    </ligand>
</feature>
<keyword evidence="4" id="KW-0368">Histidine biosynthesis</keyword>
<keyword evidence="4" id="KW-0028">Amino-acid biosynthesis</keyword>
<feature type="binding site" evidence="4">
    <location>
        <position position="253"/>
    </location>
    <ligand>
        <name>Zn(2+)</name>
        <dbReference type="ChEBI" id="CHEBI:29105"/>
    </ligand>
</feature>
<evidence type="ECO:0000256" key="2">
    <source>
        <dbReference type="ARBA" id="ARBA00022833"/>
    </source>
</evidence>
<evidence type="ECO:0000256" key="3">
    <source>
        <dbReference type="ARBA" id="ARBA00023002"/>
    </source>
</evidence>
<comment type="similarity">
    <text evidence="4 5">Belongs to the histidinol dehydrogenase family.</text>
</comment>
<dbReference type="RefSeq" id="WP_216569954.1">
    <property type="nucleotide sequence ID" value="NZ_JAHLOQ010000023.1"/>
</dbReference>
<evidence type="ECO:0000313" key="7">
    <source>
        <dbReference type="Proteomes" id="UP001196301"/>
    </source>
</evidence>
<feature type="binding site" evidence="4">
    <location>
        <position position="250"/>
    </location>
    <ligand>
        <name>substrate</name>
    </ligand>
</feature>
<keyword evidence="4" id="KW-0520">NAD</keyword>
<comment type="catalytic activity">
    <reaction evidence="4">
        <text>L-histidinol + 2 NAD(+) + H2O = L-histidine + 2 NADH + 3 H(+)</text>
        <dbReference type="Rhea" id="RHEA:20641"/>
        <dbReference type="ChEBI" id="CHEBI:15377"/>
        <dbReference type="ChEBI" id="CHEBI:15378"/>
        <dbReference type="ChEBI" id="CHEBI:57540"/>
        <dbReference type="ChEBI" id="CHEBI:57595"/>
        <dbReference type="ChEBI" id="CHEBI:57699"/>
        <dbReference type="ChEBI" id="CHEBI:57945"/>
        <dbReference type="EC" id="1.1.1.23"/>
    </reaction>
</comment>
<comment type="cofactor">
    <cofactor evidence="4">
        <name>Zn(2+)</name>
        <dbReference type="ChEBI" id="CHEBI:29105"/>
    </cofactor>
    <text evidence="4">Binds 1 zinc ion per subunit.</text>
</comment>
<dbReference type="NCBIfam" id="TIGR00069">
    <property type="entry name" value="hisD"/>
    <property type="match status" value="1"/>
</dbReference>
<dbReference type="Pfam" id="PF00815">
    <property type="entry name" value="Histidinol_dh"/>
    <property type="match status" value="1"/>
</dbReference>
<keyword evidence="2 4" id="KW-0862">Zinc</keyword>
<dbReference type="InterPro" id="IPR022695">
    <property type="entry name" value="Histidinol_DH_monofunct"/>
</dbReference>
<protein>
    <recommendedName>
        <fullName evidence="4">Histidinol dehydrogenase</fullName>
        <shortName evidence="4">HDH</shortName>
        <ecNumber evidence="4">1.1.1.23</ecNumber>
    </recommendedName>
</protein>
<feature type="binding site" evidence="4">
    <location>
        <position position="319"/>
    </location>
    <ligand>
        <name>substrate</name>
    </ligand>
</feature>
<dbReference type="PANTHER" id="PTHR21256">
    <property type="entry name" value="HISTIDINOL DEHYDROGENASE HDH"/>
    <property type="match status" value="1"/>
</dbReference>
<dbReference type="EC" id="1.1.1.23" evidence="4"/>
<keyword evidence="3 4" id="KW-0560">Oxidoreductase</keyword>
<feature type="binding site" evidence="4">
    <location>
        <position position="411"/>
    </location>
    <ligand>
        <name>substrate</name>
    </ligand>
</feature>
<dbReference type="InterPro" id="IPR001692">
    <property type="entry name" value="Histidinol_DH_CS"/>
</dbReference>
<evidence type="ECO:0000256" key="4">
    <source>
        <dbReference type="HAMAP-Rule" id="MF_01024"/>
    </source>
</evidence>
<dbReference type="HAMAP" id="MF_01024">
    <property type="entry name" value="HisD"/>
    <property type="match status" value="1"/>
</dbReference>
<sequence length="422" mass="46081">MKILKKSTFKNVETEKLVKEQVASIIEDIKINKDEALKKYNLKFDNNNRDIIKVSKEEIEEAYKQVDDEFIKNLKVAAKNIENFAKAQKESFNNNFEKEIYPGVVLGQKHIPVSSCLAYVPGGGYPLFSTALMLIIPAKVAGVKRVVACSPTMKDVAKINPKTLVAMDIAGADEIYATGGVQAIASFTYGTESIKPVDIIVGPGNKYVTEAKRQCYGTVGIDFVAGPSEVLIIADETANSTYIAADVLAQCEHDLNARGILVTTSEKFGKEVEQKVNKMLETLPTKNIAKPSWDNNGEIILVDDLKEAVEISNEYAPEHLEISTANNDSIIDDLVNYGSLFIGGYSAEVFGDYVSGTNHTLPTLKASRYTGGVWVGTFIKTCTHQVLNKEAVKSLGPVAVELATDEGLHAHANAARVRIEDK</sequence>
<dbReference type="Proteomes" id="UP001196301">
    <property type="component" value="Unassembled WGS sequence"/>
</dbReference>
<dbReference type="PANTHER" id="PTHR21256:SF14">
    <property type="entry name" value="HISTIDINOL DEHYDROGENASE"/>
    <property type="match status" value="1"/>
</dbReference>
<gene>
    <name evidence="4 6" type="primary">hisD</name>
    <name evidence="6" type="ORF">KQI20_09080</name>
</gene>
<evidence type="ECO:0000256" key="1">
    <source>
        <dbReference type="ARBA" id="ARBA00022723"/>
    </source>
</evidence>
<feature type="binding site" evidence="4">
    <location>
        <position position="406"/>
    </location>
    <ligand>
        <name>substrate</name>
    </ligand>
</feature>
<proteinExistence type="inferred from homology"/>